<protein>
    <submittedName>
        <fullName evidence="8">Twin-arginine translocase TatA/TatE family subunit</fullName>
    </submittedName>
</protein>
<evidence type="ECO:0000256" key="5">
    <source>
        <dbReference type="ARBA" id="ARBA00022989"/>
    </source>
</evidence>
<evidence type="ECO:0000256" key="4">
    <source>
        <dbReference type="ARBA" id="ARBA00022927"/>
    </source>
</evidence>
<dbReference type="PANTHER" id="PTHR42982:SF1">
    <property type="entry name" value="SEC-INDEPENDENT PROTEIN TRANSLOCASE PROTEIN TATA"/>
    <property type="match status" value="1"/>
</dbReference>
<dbReference type="Pfam" id="PF02416">
    <property type="entry name" value="TatA_B_E"/>
    <property type="match status" value="1"/>
</dbReference>
<keyword evidence="9" id="KW-1185">Reference proteome</keyword>
<dbReference type="Gene3D" id="1.20.5.3310">
    <property type="match status" value="1"/>
</dbReference>
<keyword evidence="6" id="KW-0811">Translocation</keyword>
<dbReference type="InterPro" id="IPR003369">
    <property type="entry name" value="TatA/B/E"/>
</dbReference>
<keyword evidence="5" id="KW-1133">Transmembrane helix</keyword>
<dbReference type="RefSeq" id="WP_196609994.1">
    <property type="nucleotide sequence ID" value="NZ_VRYY01000429.1"/>
</dbReference>
<evidence type="ECO:0000256" key="3">
    <source>
        <dbReference type="ARBA" id="ARBA00022692"/>
    </source>
</evidence>
<evidence type="ECO:0000313" key="8">
    <source>
        <dbReference type="EMBL" id="MBG3877963.1"/>
    </source>
</evidence>
<evidence type="ECO:0000256" key="1">
    <source>
        <dbReference type="ARBA" id="ARBA00004167"/>
    </source>
</evidence>
<evidence type="ECO:0000256" key="2">
    <source>
        <dbReference type="ARBA" id="ARBA00022448"/>
    </source>
</evidence>
<gene>
    <name evidence="8" type="ORF">FVW20_13335</name>
</gene>
<reference evidence="8 9" key="1">
    <citation type="submission" date="2019-08" db="EMBL/GenBank/DDBJ databases">
        <authorList>
            <person name="Luo N."/>
        </authorList>
    </citation>
    <scope>NUCLEOTIDE SEQUENCE [LARGE SCALE GENOMIC DNA]</scope>
    <source>
        <strain evidence="8 9">NCIMB 9442</strain>
    </source>
</reference>
<sequence>MIGELFQPMHLLVVGIVALFVFGPDRLPLLGRTLGKAVRELRGAMNEPDEVTRDNTK</sequence>
<accession>A0ABS0J8B0</accession>
<organism evidence="8 9">
    <name type="scientific">Nitratidesulfovibrio oxamicus</name>
    <dbReference type="NCBI Taxonomy" id="32016"/>
    <lineage>
        <taxon>Bacteria</taxon>
        <taxon>Pseudomonadati</taxon>
        <taxon>Thermodesulfobacteriota</taxon>
        <taxon>Desulfovibrionia</taxon>
        <taxon>Desulfovibrionales</taxon>
        <taxon>Desulfovibrionaceae</taxon>
        <taxon>Nitratidesulfovibrio</taxon>
    </lineage>
</organism>
<evidence type="ECO:0000313" key="9">
    <source>
        <dbReference type="Proteomes" id="UP001194469"/>
    </source>
</evidence>
<comment type="caution">
    <text evidence="8">The sequence shown here is derived from an EMBL/GenBank/DDBJ whole genome shotgun (WGS) entry which is preliminary data.</text>
</comment>
<keyword evidence="2" id="KW-0813">Transport</keyword>
<dbReference type="EMBL" id="VRYY01000429">
    <property type="protein sequence ID" value="MBG3877963.1"/>
    <property type="molecule type" value="Genomic_DNA"/>
</dbReference>
<dbReference type="PANTHER" id="PTHR42982">
    <property type="entry name" value="SEC-INDEPENDENT PROTEIN TRANSLOCASE PROTEIN TATA"/>
    <property type="match status" value="1"/>
</dbReference>
<comment type="subcellular location">
    <subcellularLocation>
        <location evidence="1">Membrane</location>
        <topology evidence="1">Single-pass membrane protein</topology>
    </subcellularLocation>
</comment>
<name>A0ABS0J8B0_9BACT</name>
<keyword evidence="7" id="KW-0472">Membrane</keyword>
<evidence type="ECO:0000256" key="6">
    <source>
        <dbReference type="ARBA" id="ARBA00023010"/>
    </source>
</evidence>
<proteinExistence type="predicted"/>
<keyword evidence="4" id="KW-0653">Protein transport</keyword>
<evidence type="ECO:0000256" key="7">
    <source>
        <dbReference type="ARBA" id="ARBA00023136"/>
    </source>
</evidence>
<dbReference type="Proteomes" id="UP001194469">
    <property type="component" value="Unassembled WGS sequence"/>
</dbReference>
<keyword evidence="3" id="KW-0812">Transmembrane</keyword>